<dbReference type="InterPro" id="IPR052194">
    <property type="entry name" value="MESH1"/>
</dbReference>
<evidence type="ECO:0000313" key="2">
    <source>
        <dbReference type="Proteomes" id="UP000621455"/>
    </source>
</evidence>
<name>A0ABX0NFL8_9BURK</name>
<dbReference type="RefSeq" id="WP_167092584.1">
    <property type="nucleotide sequence ID" value="NZ_WHJG01000046.1"/>
</dbReference>
<dbReference type="PANTHER" id="PTHR46246">
    <property type="entry name" value="GUANOSINE-3',5'-BIS(DIPHOSPHATE) 3'-PYROPHOSPHOHYDROLASE MESH1"/>
    <property type="match status" value="1"/>
</dbReference>
<dbReference type="PANTHER" id="PTHR46246:SF1">
    <property type="entry name" value="GUANOSINE-3',5'-BIS(DIPHOSPHATE) 3'-PYROPHOSPHOHYDROLASE MESH1"/>
    <property type="match status" value="1"/>
</dbReference>
<dbReference type="SUPFAM" id="SSF109604">
    <property type="entry name" value="HD-domain/PDEase-like"/>
    <property type="match status" value="1"/>
</dbReference>
<gene>
    <name evidence="1" type="ORF">F2P44_28675</name>
</gene>
<reference evidence="1 2" key="1">
    <citation type="submission" date="2019-10" db="EMBL/GenBank/DDBJ databases">
        <title>Taxonomy of Antarctic Massilia spp.: description of Massilia rubra sp. nov., Massilia aquatica sp. nov., Massilia mucilaginosa sp. nov., Massilia frigida sp. nov. isolated from streams, lakes and regoliths.</title>
        <authorList>
            <person name="Holochova P."/>
            <person name="Sedlacek I."/>
            <person name="Kralova S."/>
            <person name="Maslanova I."/>
            <person name="Busse H.-J."/>
            <person name="Stankova E."/>
            <person name="Vrbovska V."/>
            <person name="Kovarovic V."/>
            <person name="Bartak M."/>
            <person name="Svec P."/>
            <person name="Pantucek R."/>
        </authorList>
    </citation>
    <scope>NUCLEOTIDE SEQUENCE [LARGE SCALE GENOMIC DNA]</scope>
    <source>
        <strain evidence="1 2">CCM 8695</strain>
    </source>
</reference>
<proteinExistence type="predicted"/>
<dbReference type="Gene3D" id="1.10.3210.10">
    <property type="entry name" value="Hypothetical protein af1432"/>
    <property type="match status" value="1"/>
</dbReference>
<dbReference type="Proteomes" id="UP000621455">
    <property type="component" value="Unassembled WGS sequence"/>
</dbReference>
<comment type="caution">
    <text evidence="1">The sequence shown here is derived from an EMBL/GenBank/DDBJ whole genome shotgun (WGS) entry which is preliminary data.</text>
</comment>
<accession>A0ABX0NFL8</accession>
<evidence type="ECO:0000313" key="1">
    <source>
        <dbReference type="EMBL" id="NHZ83218.1"/>
    </source>
</evidence>
<sequence length="181" mass="19496">MTQQIDYADQEAWLKAWRFAAEAHAQQKFPGTDMPYLVHLGMVGMELLGAHAQDPIDGIGIAMQCAILHDAMEDQDVSHGTLVAEFGLAVADGVAALSKSPSLPKAEAMADSLKRILLQPKAIWCVKLADRISNLEAPPHYWSQEKITAYGEEGNVILAALGAANGYLARRLAAKIAAYPS</sequence>
<protein>
    <submittedName>
        <fullName evidence="1">HD domain-containing protein</fullName>
    </submittedName>
</protein>
<dbReference type="Pfam" id="PF13328">
    <property type="entry name" value="HD_4"/>
    <property type="match status" value="1"/>
</dbReference>
<organism evidence="1 2">
    <name type="scientific">Massilia frigida</name>
    <dbReference type="NCBI Taxonomy" id="2609281"/>
    <lineage>
        <taxon>Bacteria</taxon>
        <taxon>Pseudomonadati</taxon>
        <taxon>Pseudomonadota</taxon>
        <taxon>Betaproteobacteria</taxon>
        <taxon>Burkholderiales</taxon>
        <taxon>Oxalobacteraceae</taxon>
        <taxon>Telluria group</taxon>
        <taxon>Massilia</taxon>
    </lineage>
</organism>
<dbReference type="EMBL" id="WHJG01000046">
    <property type="protein sequence ID" value="NHZ83218.1"/>
    <property type="molecule type" value="Genomic_DNA"/>
</dbReference>
<keyword evidence="2" id="KW-1185">Reference proteome</keyword>